<gene>
    <name evidence="2" type="ORF">DA73_0224110</name>
</gene>
<organism evidence="2">
    <name type="scientific">Tolypothrix bouteillei VB521301</name>
    <dbReference type="NCBI Taxonomy" id="1479485"/>
    <lineage>
        <taxon>Bacteria</taxon>
        <taxon>Bacillati</taxon>
        <taxon>Cyanobacteriota</taxon>
        <taxon>Cyanophyceae</taxon>
        <taxon>Nostocales</taxon>
        <taxon>Tolypothrichaceae</taxon>
        <taxon>Tolypothrix</taxon>
    </lineage>
</organism>
<dbReference type="Pfam" id="PF04542">
    <property type="entry name" value="Sigma70_r2"/>
    <property type="match status" value="1"/>
</dbReference>
<evidence type="ECO:0000259" key="1">
    <source>
        <dbReference type="Pfam" id="PF04542"/>
    </source>
</evidence>
<name>A0A0C1R2F3_9CYAN</name>
<dbReference type="InterPro" id="IPR007627">
    <property type="entry name" value="RNA_pol_sigma70_r2"/>
</dbReference>
<dbReference type="OrthoDB" id="454880at2"/>
<dbReference type="GO" id="GO:0003700">
    <property type="term" value="F:DNA-binding transcription factor activity"/>
    <property type="evidence" value="ECO:0007669"/>
    <property type="project" value="InterPro"/>
</dbReference>
<dbReference type="Gene3D" id="1.10.1740.10">
    <property type="match status" value="1"/>
</dbReference>
<dbReference type="InterPro" id="IPR013325">
    <property type="entry name" value="RNA_pol_sigma_r2"/>
</dbReference>
<evidence type="ECO:0000313" key="2">
    <source>
        <dbReference type="EMBL" id="KIE09983.1"/>
    </source>
</evidence>
<dbReference type="AlphaFoldDB" id="A0A0C1R2F3"/>
<accession>A0A0C1R2F3</accession>
<protein>
    <recommendedName>
        <fullName evidence="1">RNA polymerase sigma-70 region 2 domain-containing protein</fullName>
    </recommendedName>
</protein>
<comment type="caution">
    <text evidence="2">The sequence shown here is derived from an EMBL/GenBank/DDBJ whole genome shotgun (WGS) entry which is preliminary data.</text>
</comment>
<feature type="domain" description="RNA polymerase sigma-70 region 2" evidence="1">
    <location>
        <begin position="67"/>
        <end position="97"/>
    </location>
</feature>
<dbReference type="GO" id="GO:0006352">
    <property type="term" value="P:DNA-templated transcription initiation"/>
    <property type="evidence" value="ECO:0007669"/>
    <property type="project" value="InterPro"/>
</dbReference>
<dbReference type="STRING" id="1479485.DA73_0224110"/>
<reference evidence="2" key="1">
    <citation type="journal article" date="2015" name="Genome Announc.">
        <title>Draft Genome Sequence of Tolypothrix boutellei Strain VB521301.</title>
        <authorList>
            <person name="Chandrababunaidu M.M."/>
            <person name="Singh D."/>
            <person name="Sen D."/>
            <person name="Bhan S."/>
            <person name="Das S."/>
            <person name="Gupta A."/>
            <person name="Adhikary S.P."/>
            <person name="Tripathy S."/>
        </authorList>
    </citation>
    <scope>NUCLEOTIDE SEQUENCE</scope>
    <source>
        <strain evidence="2">VB521301</strain>
    </source>
</reference>
<dbReference type="SUPFAM" id="SSF88946">
    <property type="entry name" value="Sigma2 domain of RNA polymerase sigma factors"/>
    <property type="match status" value="1"/>
</dbReference>
<proteinExistence type="predicted"/>
<sequence length="218" mass="25606">MDELNLYLQSLIQEACSHKVNSPQRSKTINSLLRAILKLKRTGGKENEIYEEALYKTMFNVSKTVCEKYDPSRGSFLAWFNTCVRNQYRDEIRATKRHSSHKQFIRQSNEDDLDPLDRVASGIDASLLLETWESFVQWIKDDPDNVLKTCHIEKNPKANCQLLAYKRLVIGNEWQEIATEVGSTRSVITSHWTRKCQPLLREWLEKNQKLFGEDYYER</sequence>
<dbReference type="EMBL" id="JHEG02000050">
    <property type="protein sequence ID" value="KIE09983.1"/>
    <property type="molecule type" value="Genomic_DNA"/>
</dbReference>